<evidence type="ECO:0000313" key="7">
    <source>
        <dbReference type="EMBL" id="KAF5332083.1"/>
    </source>
</evidence>
<evidence type="ECO:0000256" key="2">
    <source>
        <dbReference type="ARBA" id="ARBA00012274"/>
    </source>
</evidence>
<evidence type="ECO:0000256" key="3">
    <source>
        <dbReference type="ARBA" id="ARBA00023002"/>
    </source>
</evidence>
<dbReference type="SUPFAM" id="SSF51998">
    <property type="entry name" value="PFL-like glycyl radical enzymes"/>
    <property type="match status" value="1"/>
</dbReference>
<dbReference type="GO" id="GO:0009263">
    <property type="term" value="P:deoxyribonucleotide biosynthetic process"/>
    <property type="evidence" value="ECO:0007669"/>
    <property type="project" value="UniProtKB-KW"/>
</dbReference>
<dbReference type="AlphaFoldDB" id="A0A8H5FD47"/>
<dbReference type="Gene3D" id="3.20.70.20">
    <property type="match status" value="1"/>
</dbReference>
<dbReference type="InterPro" id="IPR013509">
    <property type="entry name" value="RNR_lsu_N"/>
</dbReference>
<reference evidence="7 8" key="1">
    <citation type="journal article" date="2020" name="ISME J.">
        <title>Uncovering the hidden diversity of litter-decomposition mechanisms in mushroom-forming fungi.</title>
        <authorList>
            <person name="Floudas D."/>
            <person name="Bentzer J."/>
            <person name="Ahren D."/>
            <person name="Johansson T."/>
            <person name="Persson P."/>
            <person name="Tunlid A."/>
        </authorList>
    </citation>
    <scope>NUCLEOTIDE SEQUENCE [LARGE SCALE GENOMIC DNA]</scope>
    <source>
        <strain evidence="7 8">CBS 175.51</strain>
    </source>
</reference>
<comment type="caution">
    <text evidence="7">The sequence shown here is derived from an EMBL/GenBank/DDBJ whole genome shotgun (WGS) entry which is preliminary data.</text>
</comment>
<keyword evidence="4" id="KW-0215">Deoxyribonucleotide synthesis</keyword>
<comment type="function">
    <text evidence="4">Provides the precursors necessary for DNA synthesis. Catalyzes the biosynthesis of deoxyribonucleotides from the corresponding ribonucleotides.</text>
</comment>
<keyword evidence="3 4" id="KW-0560">Oxidoreductase</keyword>
<dbReference type="GO" id="GO:0004748">
    <property type="term" value="F:ribonucleoside-diphosphate reductase activity, thioredoxin disulfide as acceptor"/>
    <property type="evidence" value="ECO:0007669"/>
    <property type="project" value="UniProtKB-EC"/>
</dbReference>
<dbReference type="PRINTS" id="PR01183">
    <property type="entry name" value="RIBORDTASEM1"/>
</dbReference>
<dbReference type="InterPro" id="IPR000788">
    <property type="entry name" value="RNR_lg_C"/>
</dbReference>
<accession>A0A8H5FD47</accession>
<evidence type="ECO:0000259" key="5">
    <source>
        <dbReference type="Pfam" id="PF00317"/>
    </source>
</evidence>
<evidence type="ECO:0000256" key="1">
    <source>
        <dbReference type="ARBA" id="ARBA00010406"/>
    </source>
</evidence>
<dbReference type="InterPro" id="IPR008926">
    <property type="entry name" value="RNR_R1-su_N"/>
</dbReference>
<comment type="similarity">
    <text evidence="1 4">Belongs to the ribonucleoside diphosphate reductase large chain family.</text>
</comment>
<dbReference type="InterPro" id="IPR039718">
    <property type="entry name" value="Rrm1"/>
</dbReference>
<dbReference type="GO" id="GO:0005971">
    <property type="term" value="C:ribonucleoside-diphosphate reductase complex"/>
    <property type="evidence" value="ECO:0007669"/>
    <property type="project" value="TreeGrafter"/>
</dbReference>
<dbReference type="SUPFAM" id="SSF48168">
    <property type="entry name" value="R1 subunit of ribonucleotide reductase, N-terminal domain"/>
    <property type="match status" value="1"/>
</dbReference>
<evidence type="ECO:0000313" key="8">
    <source>
        <dbReference type="Proteomes" id="UP000541558"/>
    </source>
</evidence>
<dbReference type="UniPathway" id="UPA00326"/>
<proteinExistence type="inferred from homology"/>
<comment type="catalytic activity">
    <reaction evidence="4">
        <text>a 2'-deoxyribonucleoside 5'-diphosphate + [thioredoxin]-disulfide + H2O = a ribonucleoside 5'-diphosphate + [thioredoxin]-dithiol</text>
        <dbReference type="Rhea" id="RHEA:23252"/>
        <dbReference type="Rhea" id="RHEA-COMP:10698"/>
        <dbReference type="Rhea" id="RHEA-COMP:10700"/>
        <dbReference type="ChEBI" id="CHEBI:15377"/>
        <dbReference type="ChEBI" id="CHEBI:29950"/>
        <dbReference type="ChEBI" id="CHEBI:50058"/>
        <dbReference type="ChEBI" id="CHEBI:57930"/>
        <dbReference type="ChEBI" id="CHEBI:73316"/>
        <dbReference type="EC" id="1.17.4.1"/>
    </reaction>
</comment>
<dbReference type="OrthoDB" id="3000483at2759"/>
<dbReference type="PANTHER" id="PTHR11573">
    <property type="entry name" value="RIBONUCLEOSIDE-DIPHOSPHATE REDUCTASE LARGE CHAIN"/>
    <property type="match status" value="1"/>
</dbReference>
<dbReference type="Pfam" id="PF00317">
    <property type="entry name" value="Ribonuc_red_lgN"/>
    <property type="match status" value="1"/>
</dbReference>
<dbReference type="EC" id="1.17.4.1" evidence="2 4"/>
<dbReference type="GO" id="GO:0005524">
    <property type="term" value="F:ATP binding"/>
    <property type="evidence" value="ECO:0007669"/>
    <property type="project" value="InterPro"/>
</dbReference>
<feature type="domain" description="Ribonucleotide reductase large subunit N-terminal" evidence="5">
    <location>
        <begin position="122"/>
        <end position="192"/>
    </location>
</feature>
<organism evidence="7 8">
    <name type="scientific">Ephemerocybe angulata</name>
    <dbReference type="NCBI Taxonomy" id="980116"/>
    <lineage>
        <taxon>Eukaryota</taxon>
        <taxon>Fungi</taxon>
        <taxon>Dikarya</taxon>
        <taxon>Basidiomycota</taxon>
        <taxon>Agaricomycotina</taxon>
        <taxon>Agaricomycetes</taxon>
        <taxon>Agaricomycetidae</taxon>
        <taxon>Agaricales</taxon>
        <taxon>Agaricineae</taxon>
        <taxon>Psathyrellaceae</taxon>
        <taxon>Ephemerocybe</taxon>
    </lineage>
</organism>
<feature type="domain" description="Ribonucleotide reductase large subunit C-terminal" evidence="6">
    <location>
        <begin position="206"/>
        <end position="691"/>
    </location>
</feature>
<dbReference type="Proteomes" id="UP000541558">
    <property type="component" value="Unassembled WGS sequence"/>
</dbReference>
<dbReference type="Pfam" id="PF02867">
    <property type="entry name" value="Ribonuc_red_lgC"/>
    <property type="match status" value="1"/>
</dbReference>
<name>A0A8H5FD47_9AGAR</name>
<dbReference type="EMBL" id="JAACJK010000111">
    <property type="protein sequence ID" value="KAF5332083.1"/>
    <property type="molecule type" value="Genomic_DNA"/>
</dbReference>
<gene>
    <name evidence="7" type="ORF">D9611_008070</name>
</gene>
<protein>
    <recommendedName>
        <fullName evidence="2 4">Ribonucleoside-diphosphate reductase</fullName>
        <ecNumber evidence="2 4">1.17.4.1</ecNumber>
    </recommendedName>
</protein>
<keyword evidence="8" id="KW-1185">Reference proteome</keyword>
<sequence length="745" mass="82179">MLPLPSSTLQIFEDEGLAVPDSRITDKISSTALSICSPSVESCDIDAVLAQVTGSLETLGTEYALLSSVLERSTMYEVTPVGFGDAMKAAYLAQAITAEFMTLVEKNERALNAMIRHEEDRRLNYWALRTLRSSCLLRDGARLLERPQHMLLRVALYMHLDHLEDVQDTYMLMATHKLFPSVEILTGCGTSKTIFKPCYAIRMTAENMLASIQKIVTLVRDGADVGVGVQGVASRGSTVDGVVQSGIALTISALEATLQAWGNPVDTPSGSLSIYVEPWHCDIERILRLIRTRSKVTKGRARLEFGFLINDLFLYRVRSNKSWTLFCPTYASQLESLHGTAFDDEYCRVEGDGHNCKQIGAQKLWKNILDTLIETGGPFIMFKDTVYAKCGRRSNLGDPTTFVGKEHVLEACLHGLRTGSMLTLILPSFVTAEGVVDLQSLGRVTRQAVGALNALVDHAPRPRPPVDVLERSPTAIRIGTGGFSDLIAALGHSYDSQAARETNVAIAELVQYTALDQSCALMKTRGPILSHHTCTIGAGFLQDHLWSRREPSDRYDWEALQARVAAEGLRNSDVTVYESDAASCLITACSDSCEPFRSLISVFNGPSGMFASIPRHLMVALEREHVWEETLRDRIIENRGSIQTLGHIAPSIRSVYRTVWDIEQSSILRLALDRAPFLCRGQDVRFYLPKSCSDALADVFFREICSFKGGKAVFPLAKSAASGRRIRFVFGPYLPVARSVVEPSV</sequence>
<dbReference type="PANTHER" id="PTHR11573:SF6">
    <property type="entry name" value="RIBONUCLEOSIDE-DIPHOSPHATE REDUCTASE LARGE SUBUNIT"/>
    <property type="match status" value="1"/>
</dbReference>
<evidence type="ECO:0000259" key="6">
    <source>
        <dbReference type="Pfam" id="PF02867"/>
    </source>
</evidence>
<evidence type="ECO:0000256" key="4">
    <source>
        <dbReference type="RuleBase" id="RU003410"/>
    </source>
</evidence>